<reference evidence="2" key="1">
    <citation type="journal article" date="2014" name="Nat. Genet.">
        <title>A reference genome for common bean and genome-wide analysis of dual domestications.</title>
        <authorList>
            <person name="Schmutz J."/>
            <person name="McClean P.E."/>
            <person name="Mamidi S."/>
            <person name="Wu G.A."/>
            <person name="Cannon S.B."/>
            <person name="Grimwood J."/>
            <person name="Jenkins J."/>
            <person name="Shu S."/>
            <person name="Song Q."/>
            <person name="Chavarro C."/>
            <person name="Torres-Torres M."/>
            <person name="Geffroy V."/>
            <person name="Moghaddam S.M."/>
            <person name="Gao D."/>
            <person name="Abernathy B."/>
            <person name="Barry K."/>
            <person name="Blair M."/>
            <person name="Brick M.A."/>
            <person name="Chovatia M."/>
            <person name="Gepts P."/>
            <person name="Goodstein D.M."/>
            <person name="Gonzales M."/>
            <person name="Hellsten U."/>
            <person name="Hyten D.L."/>
            <person name="Jia G."/>
            <person name="Kelly J.D."/>
            <person name="Kudrna D."/>
            <person name="Lee R."/>
            <person name="Richard M.M."/>
            <person name="Miklas P.N."/>
            <person name="Osorno J.M."/>
            <person name="Rodrigues J."/>
            <person name="Thareau V."/>
            <person name="Urrea C.A."/>
            <person name="Wang M."/>
            <person name="Yu Y."/>
            <person name="Zhang M."/>
            <person name="Wing R.A."/>
            <person name="Cregan P.B."/>
            <person name="Rokhsar D.S."/>
            <person name="Jackson S.A."/>
        </authorList>
    </citation>
    <scope>NUCLEOTIDE SEQUENCE [LARGE SCALE GENOMIC DNA]</scope>
    <source>
        <strain evidence="2">cv. G19833</strain>
    </source>
</reference>
<accession>V7BL25</accession>
<dbReference type="AlphaFoldDB" id="V7BL25"/>
<dbReference type="EMBL" id="CM002293">
    <property type="protein sequence ID" value="ESW18647.1"/>
    <property type="molecule type" value="Genomic_DNA"/>
</dbReference>
<evidence type="ECO:0000313" key="2">
    <source>
        <dbReference type="Proteomes" id="UP000000226"/>
    </source>
</evidence>
<keyword evidence="2" id="KW-1185">Reference proteome</keyword>
<gene>
    <name evidence="1" type="ORF">PHAVU_006G058300g</name>
</gene>
<dbReference type="Gramene" id="ESW18647">
    <property type="protein sequence ID" value="ESW18647"/>
    <property type="gene ID" value="PHAVU_006G058300g"/>
</dbReference>
<proteinExistence type="predicted"/>
<sequence length="70" mass="8036">MIHIPQTSTTAPQNKPILRSSVVFPRGILPFPFSFSNWFWSKILIKKVSMLNVKAMEIKGPFYHIKSCSL</sequence>
<protein>
    <submittedName>
        <fullName evidence="1">Uncharacterized protein</fullName>
    </submittedName>
</protein>
<dbReference type="Proteomes" id="UP000000226">
    <property type="component" value="Chromosome 6"/>
</dbReference>
<organism evidence="1 2">
    <name type="scientific">Phaseolus vulgaris</name>
    <name type="common">Kidney bean</name>
    <name type="synonym">French bean</name>
    <dbReference type="NCBI Taxonomy" id="3885"/>
    <lineage>
        <taxon>Eukaryota</taxon>
        <taxon>Viridiplantae</taxon>
        <taxon>Streptophyta</taxon>
        <taxon>Embryophyta</taxon>
        <taxon>Tracheophyta</taxon>
        <taxon>Spermatophyta</taxon>
        <taxon>Magnoliopsida</taxon>
        <taxon>eudicotyledons</taxon>
        <taxon>Gunneridae</taxon>
        <taxon>Pentapetalae</taxon>
        <taxon>rosids</taxon>
        <taxon>fabids</taxon>
        <taxon>Fabales</taxon>
        <taxon>Fabaceae</taxon>
        <taxon>Papilionoideae</taxon>
        <taxon>50 kb inversion clade</taxon>
        <taxon>NPAAA clade</taxon>
        <taxon>indigoferoid/millettioid clade</taxon>
        <taxon>Phaseoleae</taxon>
        <taxon>Phaseolus</taxon>
    </lineage>
</organism>
<evidence type="ECO:0000313" key="1">
    <source>
        <dbReference type="EMBL" id="ESW18647.1"/>
    </source>
</evidence>
<name>V7BL25_PHAVU</name>